<dbReference type="InterPro" id="IPR011010">
    <property type="entry name" value="DNA_brk_join_enz"/>
</dbReference>
<dbReference type="InterPro" id="IPR050090">
    <property type="entry name" value="Tyrosine_recombinase_XerCD"/>
</dbReference>
<keyword evidence="2 4" id="KW-0238">DNA-binding</keyword>
<evidence type="ECO:0000259" key="6">
    <source>
        <dbReference type="PROSITE" id="PS51900"/>
    </source>
</evidence>
<dbReference type="InterPro" id="IPR058717">
    <property type="entry name" value="Phage_L5_Integrase_N"/>
</dbReference>
<comment type="similarity">
    <text evidence="1">Belongs to the 'phage' integrase family.</text>
</comment>
<dbReference type="Gene3D" id="1.10.150.130">
    <property type="match status" value="1"/>
</dbReference>
<dbReference type="InterPro" id="IPR002104">
    <property type="entry name" value="Integrase_catalytic"/>
</dbReference>
<dbReference type="PANTHER" id="PTHR30349:SF41">
    <property type="entry name" value="INTEGRASE_RECOMBINASE PROTEIN MJ0367-RELATED"/>
    <property type="match status" value="1"/>
</dbReference>
<dbReference type="SUPFAM" id="SSF56349">
    <property type="entry name" value="DNA breaking-rejoining enzymes"/>
    <property type="match status" value="1"/>
</dbReference>
<dbReference type="OrthoDB" id="1822491at2"/>
<proteinExistence type="inferred from homology"/>
<name>C0XTJ1_CORLD</name>
<organism evidence="7 8">
    <name type="scientific">Corynebacterium lipophiloflavum (strain ATCC 700352 / DSM 44291 / CCUG 37336 / JCM 10383 / DMMZ 1944)</name>
    <dbReference type="NCBI Taxonomy" id="525263"/>
    <lineage>
        <taxon>Bacteria</taxon>
        <taxon>Bacillati</taxon>
        <taxon>Actinomycetota</taxon>
        <taxon>Actinomycetes</taxon>
        <taxon>Mycobacteriales</taxon>
        <taxon>Corynebacteriaceae</taxon>
        <taxon>Corynebacterium</taxon>
    </lineage>
</organism>
<keyword evidence="3" id="KW-0233">DNA recombination</keyword>
<dbReference type="InterPro" id="IPR013762">
    <property type="entry name" value="Integrase-like_cat_sf"/>
</dbReference>
<dbReference type="GO" id="GO:0015074">
    <property type="term" value="P:DNA integration"/>
    <property type="evidence" value="ECO:0007669"/>
    <property type="project" value="InterPro"/>
</dbReference>
<accession>C0XTJ1</accession>
<evidence type="ECO:0000256" key="3">
    <source>
        <dbReference type="ARBA" id="ARBA00023172"/>
    </source>
</evidence>
<evidence type="ECO:0000256" key="4">
    <source>
        <dbReference type="PROSITE-ProRule" id="PRU01248"/>
    </source>
</evidence>
<evidence type="ECO:0000259" key="5">
    <source>
        <dbReference type="PROSITE" id="PS51898"/>
    </source>
</evidence>
<evidence type="ECO:0000313" key="7">
    <source>
        <dbReference type="EMBL" id="EEI16439.1"/>
    </source>
</evidence>
<gene>
    <name evidence="7" type="ORF">HMPREF0298_1761</name>
</gene>
<comment type="caution">
    <text evidence="7">The sequence shown here is derived from an EMBL/GenBank/DDBJ whole genome shotgun (WGS) entry which is preliminary data.</text>
</comment>
<evidence type="ECO:0000256" key="2">
    <source>
        <dbReference type="ARBA" id="ARBA00023125"/>
    </source>
</evidence>
<dbReference type="PANTHER" id="PTHR30349">
    <property type="entry name" value="PHAGE INTEGRASE-RELATED"/>
    <property type="match status" value="1"/>
</dbReference>
<dbReference type="GO" id="GO:0006310">
    <property type="term" value="P:DNA recombination"/>
    <property type="evidence" value="ECO:0007669"/>
    <property type="project" value="UniProtKB-KW"/>
</dbReference>
<dbReference type="RefSeq" id="WP_006839051.1">
    <property type="nucleotide sequence ID" value="NZ_GG667191.1"/>
</dbReference>
<dbReference type="Gene3D" id="1.10.443.10">
    <property type="entry name" value="Intergrase catalytic core"/>
    <property type="match status" value="1"/>
</dbReference>
<evidence type="ECO:0000256" key="1">
    <source>
        <dbReference type="ARBA" id="ARBA00008857"/>
    </source>
</evidence>
<reference evidence="7" key="1">
    <citation type="submission" date="2009-01" db="EMBL/GenBank/DDBJ databases">
        <authorList>
            <person name="Qin X."/>
            <person name="Bachman B."/>
            <person name="Battles P."/>
            <person name="Bell A."/>
            <person name="Bess C."/>
            <person name="Bickham C."/>
            <person name="Chaboub L."/>
            <person name="Chen D."/>
            <person name="Coyle M."/>
            <person name="Deiros D.R."/>
            <person name="Dinh H."/>
            <person name="Forbes L."/>
            <person name="Fowler G."/>
            <person name="Francisco L."/>
            <person name="Fu Q."/>
            <person name="Gubbala S."/>
            <person name="Hale W."/>
            <person name="Han Y."/>
            <person name="Hemphill L."/>
            <person name="Highlander S.K."/>
            <person name="Hirani K."/>
            <person name="Hogues M."/>
            <person name="Jackson L."/>
            <person name="Jakkamsetti A."/>
            <person name="Javaid M."/>
            <person name="Jiang H."/>
            <person name="Korchina V."/>
            <person name="Kovar C."/>
            <person name="Lara F."/>
            <person name="Lee S."/>
            <person name="Mata R."/>
            <person name="Mathew T."/>
            <person name="Moen C."/>
            <person name="Morales K."/>
            <person name="Munidasa M."/>
            <person name="Nazareth L."/>
            <person name="Ngo R."/>
            <person name="Nguyen L."/>
            <person name="Okwuonu G."/>
            <person name="Ongeri F."/>
            <person name="Patil S."/>
            <person name="Petrosino J."/>
            <person name="Pham C."/>
            <person name="Pham P."/>
            <person name="Pu L.-L."/>
            <person name="Puazo M."/>
            <person name="Raj R."/>
            <person name="Reid J."/>
            <person name="Rouhana J."/>
            <person name="Saada N."/>
            <person name="Shang Y."/>
            <person name="Simmons D."/>
            <person name="Thornton R."/>
            <person name="Warren J."/>
            <person name="Weissenberger G."/>
            <person name="Zhang J."/>
            <person name="Zhang L."/>
            <person name="Zhou C."/>
            <person name="Zhu D."/>
            <person name="Muzny D."/>
            <person name="Worley K."/>
            <person name="Gibbs R."/>
        </authorList>
    </citation>
    <scope>NUCLEOTIDE SEQUENCE [LARGE SCALE GENOMIC DNA]</scope>
    <source>
        <strain evidence="7">DSM 44291</strain>
    </source>
</reference>
<keyword evidence="8" id="KW-1185">Reference proteome</keyword>
<dbReference type="PROSITE" id="PS51898">
    <property type="entry name" value="TYR_RECOMBINASE"/>
    <property type="match status" value="1"/>
</dbReference>
<dbReference type="Proteomes" id="UP000006196">
    <property type="component" value="Unassembled WGS sequence"/>
</dbReference>
<dbReference type="GO" id="GO:0003677">
    <property type="term" value="F:DNA binding"/>
    <property type="evidence" value="ECO:0007669"/>
    <property type="project" value="UniProtKB-UniRule"/>
</dbReference>
<dbReference type="AlphaFoldDB" id="C0XTJ1"/>
<evidence type="ECO:0000313" key="8">
    <source>
        <dbReference type="Proteomes" id="UP000006196"/>
    </source>
</evidence>
<sequence length="428" mass="47804">MARRTRRDFGKLTKKGKRYYCEYTGPDGKRHTPGHSFASRTDAAGWLSAEKRLIDLEAWKPPAARRDEKKRASVTVGEWLDQYHDMLEQRAQPLKPSTAQNYRRVTRVRITDPIAPGDGDQDVTRLKDIPLAELETSDVYRWWDALQRNYPDARTINRQAYVRLKAACAEAVRRKMIPISPVDIPEAGKPVATAEKYLPSDAEIAAIIEAMPARYKALTSLVLRHGLRLGEALAIEARHVVVEPTPVPYMPKVTVQVEQNAQRIAAADGKPTYMLVQPPKTKAGYRTVPIMATDVPLFLNHNAKHLPAKATPVPVLAPPNADKASRNKVSDKPLALYTPNGKGQPLMDTTFRSLLNKAETEAGVTTAIDPHCGRNWLITRLAEQGAHLKEIGALLGQEDVQTILNVYMKARPERTTDLMAQVNRSLNR</sequence>
<dbReference type="InterPro" id="IPR010998">
    <property type="entry name" value="Integrase_recombinase_N"/>
</dbReference>
<dbReference type="PROSITE" id="PS51900">
    <property type="entry name" value="CB"/>
    <property type="match status" value="1"/>
</dbReference>
<dbReference type="HOGENOM" id="CLU_027562_17_5_11"/>
<dbReference type="InterPro" id="IPR044068">
    <property type="entry name" value="CB"/>
</dbReference>
<dbReference type="EMBL" id="ACHJ01000142">
    <property type="protein sequence ID" value="EEI16439.1"/>
    <property type="molecule type" value="Genomic_DNA"/>
</dbReference>
<feature type="domain" description="Tyr recombinase" evidence="5">
    <location>
        <begin position="193"/>
        <end position="420"/>
    </location>
</feature>
<dbReference type="Pfam" id="PF00589">
    <property type="entry name" value="Phage_integrase"/>
    <property type="match status" value="1"/>
</dbReference>
<protein>
    <submittedName>
        <fullName evidence="7">Site-specific recombinase, phage integrase family</fullName>
    </submittedName>
</protein>
<dbReference type="eggNOG" id="COG0582">
    <property type="taxonomic scope" value="Bacteria"/>
</dbReference>
<dbReference type="Pfam" id="PF26003">
    <property type="entry name" value="Integrase_N_phage"/>
    <property type="match status" value="1"/>
</dbReference>
<feature type="domain" description="Core-binding (CB)" evidence="6">
    <location>
        <begin position="74"/>
        <end position="172"/>
    </location>
</feature>